<dbReference type="AlphaFoldDB" id="A0A934UYN6"/>
<evidence type="ECO:0000313" key="1">
    <source>
        <dbReference type="EMBL" id="MBK0422477.1"/>
    </source>
</evidence>
<accession>A0A934UYN6</accession>
<sequence>MSRQRKHALAGDGPIVGRARASLRRVAEQFGTIEAADRTSVRVRTSEGVPLTLSYSPGNYVFSRVYNLTVTAELPPESEVPAGIEVSHRGRGGAHFIASSGPANTGAFGVPGGPANSSGRAVDRALVASPRLGALNAAVREHLAGIDLVSARITAERGTRSVTITPLGGSFVWVLIPPVFHATAFPAGEPRRIIDLVAALRGFHPVAA</sequence>
<dbReference type="EMBL" id="JAEHOI010000011">
    <property type="protein sequence ID" value="MBK0422477.1"/>
    <property type="molecule type" value="Genomic_DNA"/>
</dbReference>
<proteinExistence type="predicted"/>
<dbReference type="InterPro" id="IPR021500">
    <property type="entry name" value="DUF3156"/>
</dbReference>
<dbReference type="Proteomes" id="UP000618733">
    <property type="component" value="Unassembled WGS sequence"/>
</dbReference>
<keyword evidence="2" id="KW-1185">Reference proteome</keyword>
<dbReference type="RefSeq" id="WP_200132683.1">
    <property type="nucleotide sequence ID" value="NZ_JAEHOI010000011.1"/>
</dbReference>
<comment type="caution">
    <text evidence="1">The sequence shown here is derived from an EMBL/GenBank/DDBJ whole genome shotgun (WGS) entry which is preliminary data.</text>
</comment>
<organism evidence="1 2">
    <name type="scientific">Leucobacter edaphi</name>
    <dbReference type="NCBI Taxonomy" id="2796472"/>
    <lineage>
        <taxon>Bacteria</taxon>
        <taxon>Bacillati</taxon>
        <taxon>Actinomycetota</taxon>
        <taxon>Actinomycetes</taxon>
        <taxon>Micrococcales</taxon>
        <taxon>Microbacteriaceae</taxon>
        <taxon>Leucobacter</taxon>
    </lineage>
</organism>
<gene>
    <name evidence="1" type="ORF">JD292_10380</name>
</gene>
<evidence type="ECO:0000313" key="2">
    <source>
        <dbReference type="Proteomes" id="UP000618733"/>
    </source>
</evidence>
<name>A0A934UYN6_9MICO</name>
<reference evidence="1" key="1">
    <citation type="submission" date="2020-12" db="EMBL/GenBank/DDBJ databases">
        <title>Leucobacter sp. CAS2, isolated from Chromium sludge.</title>
        <authorList>
            <person name="Xu Z."/>
        </authorList>
    </citation>
    <scope>NUCLEOTIDE SEQUENCE</scope>
    <source>
        <strain evidence="1">CSA2</strain>
    </source>
</reference>
<dbReference type="Pfam" id="PF11354">
    <property type="entry name" value="DUF3156"/>
    <property type="match status" value="1"/>
</dbReference>
<protein>
    <submittedName>
        <fullName evidence="1">Uncharacterized protein</fullName>
    </submittedName>
</protein>